<dbReference type="AlphaFoldDB" id="A0A3P3XLN4"/>
<name>A0A3P3XLN4_9SPIR</name>
<reference evidence="8" key="1">
    <citation type="submission" date="2017-02" db="EMBL/GenBank/DDBJ databases">
        <authorList>
            <person name="Regsiter A."/>
            <person name="William W."/>
        </authorList>
    </citation>
    <scope>NUCLEOTIDE SEQUENCE</scope>
    <source>
        <strain evidence="8">Bib</strain>
    </source>
</reference>
<dbReference type="EMBL" id="FWDM01000037">
    <property type="protein sequence ID" value="SLM15611.1"/>
    <property type="molecule type" value="Genomic_DNA"/>
</dbReference>
<keyword evidence="2" id="KW-0229">DNA integration</keyword>
<dbReference type="InterPro" id="IPR011010">
    <property type="entry name" value="DNA_brk_join_enz"/>
</dbReference>
<organism evidence="8">
    <name type="scientific">uncultured spirochete</name>
    <dbReference type="NCBI Taxonomy" id="156406"/>
    <lineage>
        <taxon>Bacteria</taxon>
        <taxon>Pseudomonadati</taxon>
        <taxon>Spirochaetota</taxon>
        <taxon>Spirochaetia</taxon>
        <taxon>Spirochaetales</taxon>
        <taxon>environmental samples</taxon>
    </lineage>
</organism>
<dbReference type="SUPFAM" id="SSF56349">
    <property type="entry name" value="DNA breaking-rejoining enzymes"/>
    <property type="match status" value="1"/>
</dbReference>
<comment type="similarity">
    <text evidence="1">Belongs to the 'phage' integrase family.</text>
</comment>
<dbReference type="GO" id="GO:0003677">
    <property type="term" value="F:DNA binding"/>
    <property type="evidence" value="ECO:0007669"/>
    <property type="project" value="UniProtKB-UniRule"/>
</dbReference>
<dbReference type="Gene3D" id="1.10.443.10">
    <property type="entry name" value="Intergrase catalytic core"/>
    <property type="match status" value="1"/>
</dbReference>
<keyword evidence="4" id="KW-0233">DNA recombination</keyword>
<dbReference type="Pfam" id="PF13495">
    <property type="entry name" value="Phage_int_SAM_4"/>
    <property type="match status" value="1"/>
</dbReference>
<feature type="domain" description="Tyr recombinase" evidence="6">
    <location>
        <begin position="102"/>
        <end position="275"/>
    </location>
</feature>
<feature type="domain" description="Core-binding (CB)" evidence="7">
    <location>
        <begin position="5"/>
        <end position="87"/>
    </location>
</feature>
<dbReference type="PROSITE" id="PS51898">
    <property type="entry name" value="TYR_RECOMBINASE"/>
    <property type="match status" value="1"/>
</dbReference>
<proteinExistence type="inferred from homology"/>
<dbReference type="InterPro" id="IPR002104">
    <property type="entry name" value="Integrase_catalytic"/>
</dbReference>
<dbReference type="InterPro" id="IPR013762">
    <property type="entry name" value="Integrase-like_cat_sf"/>
</dbReference>
<dbReference type="PROSITE" id="PS51900">
    <property type="entry name" value="CB"/>
    <property type="match status" value="1"/>
</dbReference>
<evidence type="ECO:0000256" key="5">
    <source>
        <dbReference type="PROSITE-ProRule" id="PRU01248"/>
    </source>
</evidence>
<evidence type="ECO:0000256" key="3">
    <source>
        <dbReference type="ARBA" id="ARBA00023125"/>
    </source>
</evidence>
<evidence type="ECO:0000259" key="6">
    <source>
        <dbReference type="PROSITE" id="PS51898"/>
    </source>
</evidence>
<evidence type="ECO:0000256" key="4">
    <source>
        <dbReference type="ARBA" id="ARBA00023172"/>
    </source>
</evidence>
<dbReference type="Pfam" id="PF00589">
    <property type="entry name" value="Phage_integrase"/>
    <property type="match status" value="1"/>
</dbReference>
<gene>
    <name evidence="8" type="ORF">SPIROBIBN47_50088</name>
</gene>
<dbReference type="InterPro" id="IPR050090">
    <property type="entry name" value="Tyrosine_recombinase_XerCD"/>
</dbReference>
<dbReference type="Gene3D" id="1.10.150.130">
    <property type="match status" value="1"/>
</dbReference>
<keyword evidence="3 5" id="KW-0238">DNA-binding</keyword>
<dbReference type="InterPro" id="IPR010998">
    <property type="entry name" value="Integrase_recombinase_N"/>
</dbReference>
<protein>
    <submittedName>
        <fullName evidence="8">Putative Tyrosine recombinase XerC</fullName>
    </submittedName>
</protein>
<evidence type="ECO:0000259" key="7">
    <source>
        <dbReference type="PROSITE" id="PS51900"/>
    </source>
</evidence>
<accession>A0A3P3XLN4</accession>
<evidence type="ECO:0000256" key="1">
    <source>
        <dbReference type="ARBA" id="ARBA00008857"/>
    </source>
</evidence>
<dbReference type="PANTHER" id="PTHR30349">
    <property type="entry name" value="PHAGE INTEGRASE-RELATED"/>
    <property type="match status" value="1"/>
</dbReference>
<evidence type="ECO:0000256" key="2">
    <source>
        <dbReference type="ARBA" id="ARBA00022908"/>
    </source>
</evidence>
<dbReference type="InterPro" id="IPR044068">
    <property type="entry name" value="CB"/>
</dbReference>
<evidence type="ECO:0000313" key="8">
    <source>
        <dbReference type="EMBL" id="SLM15611.1"/>
    </source>
</evidence>
<dbReference type="PANTHER" id="PTHR30349:SF64">
    <property type="entry name" value="PROPHAGE INTEGRASE INTD-RELATED"/>
    <property type="match status" value="1"/>
</dbReference>
<dbReference type="GO" id="GO:0006310">
    <property type="term" value="P:DNA recombination"/>
    <property type="evidence" value="ECO:0007669"/>
    <property type="project" value="UniProtKB-KW"/>
</dbReference>
<dbReference type="InterPro" id="IPR004107">
    <property type="entry name" value="Integrase_SAM-like_N"/>
</dbReference>
<sequence>MTNEENKYQWYAAMLDELRARKYSTSTRKRYLAICLQIAQAYPDRDLRSLKKGELESFLAAMERGGASASTINQAISAATFLWRNVFELPFPIKVRPLKDRQLPTVITRYQVMQLIAAANTSKTRLALALAYSAGLRVSEIASLQIGDINRERGVIHIRAGKGRKDRVVPLSQLVSDMLDKYLAQHPTKRWIFRGTTGGSHVNVRSLQNAMAAARAKAGLSSDVTMHTLRHSFATHLVERGENLVVVKELLGHSSLSTVQQYVHIAKTGILATKSPLDSPPLY</sequence>
<dbReference type="GO" id="GO:0015074">
    <property type="term" value="P:DNA integration"/>
    <property type="evidence" value="ECO:0007669"/>
    <property type="project" value="UniProtKB-KW"/>
</dbReference>